<keyword evidence="4" id="KW-1003">Cell membrane</keyword>
<dbReference type="GO" id="GO:0015627">
    <property type="term" value="C:type II protein secretion system complex"/>
    <property type="evidence" value="ECO:0007669"/>
    <property type="project" value="InterPro"/>
</dbReference>
<dbReference type="InterPro" id="IPR010054">
    <property type="entry name" value="Type2_sec_GspG"/>
</dbReference>
<keyword evidence="9" id="KW-0472">Membrane</keyword>
<dbReference type="GO" id="GO:0015628">
    <property type="term" value="P:protein secretion by the type II secretion system"/>
    <property type="evidence" value="ECO:0007669"/>
    <property type="project" value="InterPro"/>
</dbReference>
<sequence>MKLKKFSKLSHVNKGFTLIELLVVLVILGLLAGLVGPQVMKYLGGAKSDSTRLQIENIASVLDLYRLDVGHYPSTSEGLQALIEAPAGAKNWDGPYLKKKQVPKDSWGNDYHYRSPGEHGPFDIYSLGADGVEGGERENQDIVSWE</sequence>
<organism evidence="11 12">
    <name type="scientific">Candidatus Nitrosacidococcus tergens</name>
    <dbReference type="NCBI Taxonomy" id="553981"/>
    <lineage>
        <taxon>Bacteria</taxon>
        <taxon>Pseudomonadati</taxon>
        <taxon>Pseudomonadota</taxon>
        <taxon>Gammaproteobacteria</taxon>
        <taxon>Chromatiales</taxon>
        <taxon>Chromatiaceae</taxon>
        <taxon>Candidatus Nitrosacidococcus</taxon>
    </lineage>
</organism>
<dbReference type="Proteomes" id="UP000516072">
    <property type="component" value="Chromosome"/>
</dbReference>
<feature type="domain" description="Type II secretion system protein GspG C-terminal" evidence="10">
    <location>
        <begin position="38"/>
        <end position="145"/>
    </location>
</feature>
<dbReference type="NCBIfam" id="TIGR02532">
    <property type="entry name" value="IV_pilin_GFxxxE"/>
    <property type="match status" value="1"/>
</dbReference>
<dbReference type="Gene3D" id="3.30.700.10">
    <property type="entry name" value="Glycoprotein, Type 4 Pilin"/>
    <property type="match status" value="1"/>
</dbReference>
<keyword evidence="7" id="KW-0812">Transmembrane</keyword>
<gene>
    <name evidence="11" type="primary">gspG</name>
    <name evidence="11" type="ORF">NSCAC_0147</name>
</gene>
<evidence type="ECO:0000256" key="5">
    <source>
        <dbReference type="ARBA" id="ARBA00022481"/>
    </source>
</evidence>
<dbReference type="PANTHER" id="PTHR30093:SF45">
    <property type="entry name" value="TYPE II SECRETION SYSTEM CORE PROTEIN G"/>
    <property type="match status" value="1"/>
</dbReference>
<proteinExistence type="inferred from homology"/>
<evidence type="ECO:0000256" key="7">
    <source>
        <dbReference type="ARBA" id="ARBA00022692"/>
    </source>
</evidence>
<reference evidence="11 12" key="1">
    <citation type="submission" date="2020-03" db="EMBL/GenBank/DDBJ databases">
        <authorList>
            <person name="Picone N."/>
        </authorList>
    </citation>
    <scope>NUCLEOTIDE SEQUENCE [LARGE SCALE GENOMIC DNA]</scope>
    <source>
        <strain evidence="11">NSCAC1</strain>
    </source>
</reference>
<dbReference type="InterPro" id="IPR012902">
    <property type="entry name" value="N_methyl_site"/>
</dbReference>
<keyword evidence="6" id="KW-0997">Cell inner membrane</keyword>
<dbReference type="PROSITE" id="PS00409">
    <property type="entry name" value="PROKAR_NTER_METHYL"/>
    <property type="match status" value="1"/>
</dbReference>
<name>A0A7G1Q7H0_9GAMM</name>
<evidence type="ECO:0000313" key="12">
    <source>
        <dbReference type="Proteomes" id="UP000516072"/>
    </source>
</evidence>
<dbReference type="AlphaFoldDB" id="A0A7G1Q7H0"/>
<dbReference type="PANTHER" id="PTHR30093">
    <property type="entry name" value="GENERAL SECRETION PATHWAY PROTEIN G"/>
    <property type="match status" value="1"/>
</dbReference>
<evidence type="ECO:0000256" key="2">
    <source>
        <dbReference type="ARBA" id="ARBA00009984"/>
    </source>
</evidence>
<evidence type="ECO:0000256" key="4">
    <source>
        <dbReference type="ARBA" id="ARBA00022475"/>
    </source>
</evidence>
<dbReference type="Pfam" id="PF07963">
    <property type="entry name" value="N_methyl"/>
    <property type="match status" value="1"/>
</dbReference>
<dbReference type="NCBIfam" id="TIGR01710">
    <property type="entry name" value="typeII_sec_gspG"/>
    <property type="match status" value="1"/>
</dbReference>
<keyword evidence="8" id="KW-1133">Transmembrane helix</keyword>
<evidence type="ECO:0000256" key="6">
    <source>
        <dbReference type="ARBA" id="ARBA00022519"/>
    </source>
</evidence>
<dbReference type="Pfam" id="PF08334">
    <property type="entry name" value="T2SSG"/>
    <property type="match status" value="1"/>
</dbReference>
<evidence type="ECO:0000256" key="1">
    <source>
        <dbReference type="ARBA" id="ARBA00004377"/>
    </source>
</evidence>
<dbReference type="KEGG" id="ntg:NSCAC_0147"/>
<comment type="similarity">
    <text evidence="2">Belongs to the GSP G family.</text>
</comment>
<dbReference type="GO" id="GO:0005886">
    <property type="term" value="C:plasma membrane"/>
    <property type="evidence" value="ECO:0007669"/>
    <property type="project" value="UniProtKB-SubCell"/>
</dbReference>
<evidence type="ECO:0000256" key="8">
    <source>
        <dbReference type="ARBA" id="ARBA00022989"/>
    </source>
</evidence>
<keyword evidence="12" id="KW-1185">Reference proteome</keyword>
<evidence type="ECO:0000259" key="10">
    <source>
        <dbReference type="Pfam" id="PF08334"/>
    </source>
</evidence>
<protein>
    <recommendedName>
        <fullName evidence="3">Type II secretion system core protein G</fullName>
    </recommendedName>
</protein>
<dbReference type="InterPro" id="IPR013545">
    <property type="entry name" value="T2SS_protein-GspG_C"/>
</dbReference>
<dbReference type="InterPro" id="IPR000983">
    <property type="entry name" value="Bac_GSPG_pilin"/>
</dbReference>
<evidence type="ECO:0000256" key="3">
    <source>
        <dbReference type="ARBA" id="ARBA00020042"/>
    </source>
</evidence>
<dbReference type="EMBL" id="LR778175">
    <property type="protein sequence ID" value="CAB1274395.1"/>
    <property type="molecule type" value="Genomic_DNA"/>
</dbReference>
<dbReference type="PRINTS" id="PR00813">
    <property type="entry name" value="BCTERIALGSPG"/>
</dbReference>
<dbReference type="RefSeq" id="WP_197744545.1">
    <property type="nucleotide sequence ID" value="NZ_LR778175.1"/>
</dbReference>
<dbReference type="InterPro" id="IPR045584">
    <property type="entry name" value="Pilin-like"/>
</dbReference>
<evidence type="ECO:0000313" key="11">
    <source>
        <dbReference type="EMBL" id="CAB1274395.1"/>
    </source>
</evidence>
<keyword evidence="5" id="KW-0488">Methylation</keyword>
<accession>A0A7G1Q7H0</accession>
<comment type="subcellular location">
    <subcellularLocation>
        <location evidence="1">Cell inner membrane</location>
        <topology evidence="1">Single-pass membrane protein</topology>
    </subcellularLocation>
</comment>
<dbReference type="SUPFAM" id="SSF54523">
    <property type="entry name" value="Pili subunits"/>
    <property type="match status" value="1"/>
</dbReference>
<evidence type="ECO:0000256" key="9">
    <source>
        <dbReference type="ARBA" id="ARBA00023136"/>
    </source>
</evidence>